<dbReference type="RefSeq" id="WP_025260790.1">
    <property type="nucleotide sequence ID" value="NZ_BLVX01000006.1"/>
</dbReference>
<dbReference type="GeneID" id="93659918"/>
<dbReference type="Gene3D" id="6.10.280.50">
    <property type="match status" value="1"/>
</dbReference>
<name>A0A3M4VXB2_PSECI</name>
<dbReference type="Proteomes" id="UP000614982">
    <property type="component" value="Unassembled WGS sequence"/>
</dbReference>
<sequence>MPVKHDLFADLQLTREEVVQRSKGDAKLQQLLADYDDTDTRVIDAEKGLAGGIADDELKKLKERRLLVKDRIVQSLLK</sequence>
<reference evidence="1 4" key="2">
    <citation type="submission" date="2020-05" db="EMBL/GenBank/DDBJ databases">
        <title>Genetic diversity of Pseudomonas cichorii.</title>
        <authorList>
            <person name="Tani S."/>
            <person name="Yagi H."/>
            <person name="Hashimoto S."/>
            <person name="Iiyama K."/>
            <person name="Furuya N."/>
        </authorList>
    </citation>
    <scope>NUCLEOTIDE SEQUENCE [LARGE SCALE GENOMIC DNA]</scope>
    <source>
        <strain evidence="1 4">LMG 2162</strain>
    </source>
</reference>
<dbReference type="EMBL" id="BLWA01000006">
    <property type="protein sequence ID" value="GFM92631.1"/>
    <property type="molecule type" value="Genomic_DNA"/>
</dbReference>
<evidence type="ECO:0000313" key="1">
    <source>
        <dbReference type="EMBL" id="GFM92631.1"/>
    </source>
</evidence>
<dbReference type="OrthoDB" id="7030268at2"/>
<reference evidence="2 3" key="1">
    <citation type="submission" date="2018-08" db="EMBL/GenBank/DDBJ databases">
        <title>Recombination of ecologically and evolutionarily significant loci maintains genetic cohesion in the Pseudomonas syringae species complex.</title>
        <authorList>
            <person name="Dillon M."/>
            <person name="Thakur S."/>
            <person name="Almeida R.N.D."/>
            <person name="Weir B.S."/>
            <person name="Guttman D.S."/>
        </authorList>
    </citation>
    <scope>NUCLEOTIDE SEQUENCE [LARGE SCALE GENOMIC DNA]</scope>
    <source>
        <strain evidence="2 3">ICMP 6917</strain>
    </source>
</reference>
<accession>A0A3M4VXB2</accession>
<organism evidence="2 3">
    <name type="scientific">Pseudomonas cichorii</name>
    <dbReference type="NCBI Taxonomy" id="36746"/>
    <lineage>
        <taxon>Bacteria</taxon>
        <taxon>Pseudomonadati</taxon>
        <taxon>Pseudomonadota</taxon>
        <taxon>Gammaproteobacteria</taxon>
        <taxon>Pseudomonadales</taxon>
        <taxon>Pseudomonadaceae</taxon>
        <taxon>Pseudomonas</taxon>
    </lineage>
</organism>
<dbReference type="AlphaFoldDB" id="A0A3M4VXB2"/>
<dbReference type="Proteomes" id="UP000278332">
    <property type="component" value="Unassembled WGS sequence"/>
</dbReference>
<dbReference type="Pfam" id="PF04325">
    <property type="entry name" value="DUF465"/>
    <property type="match status" value="1"/>
</dbReference>
<evidence type="ECO:0000313" key="2">
    <source>
        <dbReference type="EMBL" id="RMR56424.1"/>
    </source>
</evidence>
<dbReference type="InterPro" id="IPR038444">
    <property type="entry name" value="DUF465_sf"/>
</dbReference>
<comment type="caution">
    <text evidence="2">The sequence shown here is derived from an EMBL/GenBank/DDBJ whole genome shotgun (WGS) entry which is preliminary data.</text>
</comment>
<evidence type="ECO:0008006" key="5">
    <source>
        <dbReference type="Google" id="ProtNLM"/>
    </source>
</evidence>
<evidence type="ECO:0000313" key="4">
    <source>
        <dbReference type="Proteomes" id="UP000614982"/>
    </source>
</evidence>
<keyword evidence="4" id="KW-1185">Reference proteome</keyword>
<dbReference type="EMBL" id="RBRY01000094">
    <property type="protein sequence ID" value="RMR56424.1"/>
    <property type="molecule type" value="Genomic_DNA"/>
</dbReference>
<gene>
    <name evidence="2" type="ORF">ALP84_04201</name>
    <name evidence="1" type="ORF">PSCICP_26030</name>
</gene>
<protein>
    <recommendedName>
        <fullName evidence="5">DUF465 domain-containing protein</fullName>
    </recommendedName>
</protein>
<dbReference type="InterPro" id="IPR007420">
    <property type="entry name" value="DUF465"/>
</dbReference>
<evidence type="ECO:0000313" key="3">
    <source>
        <dbReference type="Proteomes" id="UP000278332"/>
    </source>
</evidence>
<proteinExistence type="predicted"/>